<keyword evidence="3" id="KW-0732">Signal</keyword>
<evidence type="ECO:0000313" key="8">
    <source>
        <dbReference type="EMBL" id="CAG7610415.1"/>
    </source>
</evidence>
<dbReference type="AlphaFoldDB" id="A0A916JWV7"/>
<dbReference type="RefSeq" id="WP_218091059.1">
    <property type="nucleotide sequence ID" value="NZ_CAJVAS010000004.1"/>
</dbReference>
<evidence type="ECO:0000256" key="6">
    <source>
        <dbReference type="PROSITE-ProRule" id="PRU00278"/>
    </source>
</evidence>
<dbReference type="Pfam" id="PF00639">
    <property type="entry name" value="Rotamase"/>
    <property type="match status" value="1"/>
</dbReference>
<dbReference type="GO" id="GO:0003755">
    <property type="term" value="F:peptidyl-prolyl cis-trans isomerase activity"/>
    <property type="evidence" value="ECO:0007669"/>
    <property type="project" value="UniProtKB-KW"/>
</dbReference>
<accession>A0A916JWV7</accession>
<keyword evidence="4 6" id="KW-0697">Rotamase</keyword>
<dbReference type="PANTHER" id="PTHR47245:SF1">
    <property type="entry name" value="FOLDASE PROTEIN PRSA"/>
    <property type="match status" value="1"/>
</dbReference>
<dbReference type="EMBL" id="CAJVAS010000004">
    <property type="protein sequence ID" value="CAG7610415.1"/>
    <property type="molecule type" value="Genomic_DNA"/>
</dbReference>
<dbReference type="InterPro" id="IPR050245">
    <property type="entry name" value="PrsA_foldase"/>
</dbReference>
<evidence type="ECO:0000256" key="3">
    <source>
        <dbReference type="ARBA" id="ARBA00022729"/>
    </source>
</evidence>
<dbReference type="EC" id="5.2.1.8" evidence="2"/>
<evidence type="ECO:0000256" key="2">
    <source>
        <dbReference type="ARBA" id="ARBA00013194"/>
    </source>
</evidence>
<keyword evidence="5 6" id="KW-0413">Isomerase</keyword>
<dbReference type="InterPro" id="IPR000297">
    <property type="entry name" value="PPIase_PpiC"/>
</dbReference>
<keyword evidence="9" id="KW-1185">Reference proteome</keyword>
<comment type="caution">
    <text evidence="8">The sequence shown here is derived from an EMBL/GenBank/DDBJ whole genome shotgun (WGS) entry which is preliminary data.</text>
</comment>
<evidence type="ECO:0000313" key="9">
    <source>
        <dbReference type="Proteomes" id="UP000693672"/>
    </source>
</evidence>
<proteinExistence type="predicted"/>
<protein>
    <recommendedName>
        <fullName evidence="2">peptidylprolyl isomerase</fullName>
        <ecNumber evidence="2">5.2.1.8</ecNumber>
    </recommendedName>
</protein>
<evidence type="ECO:0000256" key="4">
    <source>
        <dbReference type="ARBA" id="ARBA00023110"/>
    </source>
</evidence>
<feature type="domain" description="PpiC" evidence="7">
    <location>
        <begin position="101"/>
        <end position="216"/>
    </location>
</feature>
<evidence type="ECO:0000256" key="1">
    <source>
        <dbReference type="ARBA" id="ARBA00000971"/>
    </source>
</evidence>
<evidence type="ECO:0000256" key="5">
    <source>
        <dbReference type="ARBA" id="ARBA00023235"/>
    </source>
</evidence>
<gene>
    <name evidence="8" type="primary">surA</name>
    <name evidence="8" type="ORF">PAESOLCIP111_01238</name>
</gene>
<reference evidence="8" key="1">
    <citation type="submission" date="2021-06" db="EMBL/GenBank/DDBJ databases">
        <authorList>
            <person name="Criscuolo A."/>
        </authorList>
    </citation>
    <scope>NUCLEOTIDE SEQUENCE</scope>
    <source>
        <strain evidence="8">CIP111600</strain>
    </source>
</reference>
<sequence length="252" mass="28530">MNPATVIVLRIDHKSMTLKQLLQRLRVGASLAEPERCKDDLAIECWAETLGIDADTAELQAAVTAFRRANGLYTTVQASEWLEQRGMTLDDLVDLLKPQVLRERITRHIVSDDEIVRHYHEWARDYDRAEISMIVTEEYGAAQELRFRVEDGSDFHMLARRYSSDDATAKAGGYVGFIGREALEHEIAAAVFNAARGALLGPFEHKNGYSLILVEALYPAELDEAVEASIRELLFAQKLEAYRRTLEIHEDL</sequence>
<evidence type="ECO:0000259" key="7">
    <source>
        <dbReference type="PROSITE" id="PS50198"/>
    </source>
</evidence>
<dbReference type="PROSITE" id="PS50198">
    <property type="entry name" value="PPIC_PPIASE_2"/>
    <property type="match status" value="1"/>
</dbReference>
<dbReference type="Proteomes" id="UP000693672">
    <property type="component" value="Unassembled WGS sequence"/>
</dbReference>
<organism evidence="8 9">
    <name type="scientific">Paenibacillus solanacearum</name>
    <dbReference type="NCBI Taxonomy" id="2048548"/>
    <lineage>
        <taxon>Bacteria</taxon>
        <taxon>Bacillati</taxon>
        <taxon>Bacillota</taxon>
        <taxon>Bacilli</taxon>
        <taxon>Bacillales</taxon>
        <taxon>Paenibacillaceae</taxon>
        <taxon>Paenibacillus</taxon>
    </lineage>
</organism>
<dbReference type="PANTHER" id="PTHR47245">
    <property type="entry name" value="PEPTIDYLPROLYL ISOMERASE"/>
    <property type="match status" value="1"/>
</dbReference>
<comment type="catalytic activity">
    <reaction evidence="1">
        <text>[protein]-peptidylproline (omega=180) = [protein]-peptidylproline (omega=0)</text>
        <dbReference type="Rhea" id="RHEA:16237"/>
        <dbReference type="Rhea" id="RHEA-COMP:10747"/>
        <dbReference type="Rhea" id="RHEA-COMP:10748"/>
        <dbReference type="ChEBI" id="CHEBI:83833"/>
        <dbReference type="ChEBI" id="CHEBI:83834"/>
        <dbReference type="EC" id="5.2.1.8"/>
    </reaction>
</comment>
<name>A0A916JWV7_9BACL</name>